<reference evidence="1 2" key="1">
    <citation type="journal article" date="2022" name="Hortic Res">
        <title>A haplotype resolved chromosomal level avocado genome allows analysis of novel avocado genes.</title>
        <authorList>
            <person name="Nath O."/>
            <person name="Fletcher S.J."/>
            <person name="Hayward A."/>
            <person name="Shaw L.M."/>
            <person name="Masouleh A.K."/>
            <person name="Furtado A."/>
            <person name="Henry R.J."/>
            <person name="Mitter N."/>
        </authorList>
    </citation>
    <scope>NUCLEOTIDE SEQUENCE [LARGE SCALE GENOMIC DNA]</scope>
    <source>
        <strain evidence="2">cv. Hass</strain>
    </source>
</reference>
<proteinExistence type="predicted"/>
<evidence type="ECO:0000313" key="2">
    <source>
        <dbReference type="Proteomes" id="UP001234297"/>
    </source>
</evidence>
<protein>
    <submittedName>
        <fullName evidence="1">Uncharacterized protein</fullName>
    </submittedName>
</protein>
<dbReference type="EMBL" id="CM056818">
    <property type="protein sequence ID" value="KAJ8623217.1"/>
    <property type="molecule type" value="Genomic_DNA"/>
</dbReference>
<comment type="caution">
    <text evidence="1">The sequence shown here is derived from an EMBL/GenBank/DDBJ whole genome shotgun (WGS) entry which is preliminary data.</text>
</comment>
<name>A0ACC2KPZ7_PERAE</name>
<gene>
    <name evidence="1" type="ORF">MRB53_031746</name>
</gene>
<organism evidence="1 2">
    <name type="scientific">Persea americana</name>
    <name type="common">Avocado</name>
    <dbReference type="NCBI Taxonomy" id="3435"/>
    <lineage>
        <taxon>Eukaryota</taxon>
        <taxon>Viridiplantae</taxon>
        <taxon>Streptophyta</taxon>
        <taxon>Embryophyta</taxon>
        <taxon>Tracheophyta</taxon>
        <taxon>Spermatophyta</taxon>
        <taxon>Magnoliopsida</taxon>
        <taxon>Magnoliidae</taxon>
        <taxon>Laurales</taxon>
        <taxon>Lauraceae</taxon>
        <taxon>Persea</taxon>
    </lineage>
</organism>
<sequence>MGKEGDGNGLRNQRRVEIEDLVSNSDLICKPQQESLHRQTGDGNNYCGPNITDLTIMSLDMASRNTAQFFTQKKTNARCTMKGALNSGESLAPTRF</sequence>
<accession>A0ACC2KPZ7</accession>
<keyword evidence="2" id="KW-1185">Reference proteome</keyword>
<evidence type="ECO:0000313" key="1">
    <source>
        <dbReference type="EMBL" id="KAJ8623217.1"/>
    </source>
</evidence>
<dbReference type="Proteomes" id="UP001234297">
    <property type="component" value="Chromosome 10"/>
</dbReference>